<dbReference type="SUPFAM" id="SSF75399">
    <property type="entry name" value="Plakin repeat"/>
    <property type="match status" value="2"/>
</dbReference>
<keyword evidence="9" id="KW-0472">Membrane</keyword>
<evidence type="ECO:0000256" key="4">
    <source>
        <dbReference type="ARBA" id="ARBA00022475"/>
    </source>
</evidence>
<evidence type="ECO:0008006" key="15">
    <source>
        <dbReference type="Google" id="ProtNLM"/>
    </source>
</evidence>
<dbReference type="SMART" id="SM00150">
    <property type="entry name" value="SPEC"/>
    <property type="match status" value="3"/>
</dbReference>
<dbReference type="InterPro" id="IPR018159">
    <property type="entry name" value="Spectrin/alpha-actinin"/>
</dbReference>
<dbReference type="FunFam" id="3.90.1290.10:FF:000001">
    <property type="entry name" value="Plectin a"/>
    <property type="match status" value="2"/>
</dbReference>
<dbReference type="GO" id="GO:0005886">
    <property type="term" value="C:plasma membrane"/>
    <property type="evidence" value="ECO:0007669"/>
    <property type="project" value="UniProtKB-SubCell"/>
</dbReference>
<dbReference type="Gene3D" id="3.90.1290.10">
    <property type="entry name" value="Plakin repeat"/>
    <property type="match status" value="3"/>
</dbReference>
<dbReference type="Pfam" id="PF21097">
    <property type="entry name" value="SR_plectin_7"/>
    <property type="match status" value="1"/>
</dbReference>
<reference evidence="13" key="2">
    <citation type="submission" date="2025-08" db="UniProtKB">
        <authorList>
            <consortium name="Ensembl"/>
        </authorList>
    </citation>
    <scope>IDENTIFICATION</scope>
</reference>
<evidence type="ECO:0000256" key="7">
    <source>
        <dbReference type="ARBA" id="ARBA00022949"/>
    </source>
</evidence>
<keyword evidence="14" id="KW-1185">Reference proteome</keyword>
<evidence type="ECO:0000259" key="12">
    <source>
        <dbReference type="Pfam" id="PF18373"/>
    </source>
</evidence>
<evidence type="ECO:0000256" key="1">
    <source>
        <dbReference type="ARBA" id="ARBA00004236"/>
    </source>
</evidence>
<dbReference type="Pfam" id="PF00681">
    <property type="entry name" value="Plectin"/>
    <property type="match status" value="4"/>
</dbReference>
<dbReference type="Gene3D" id="1.20.58.1060">
    <property type="match status" value="1"/>
</dbReference>
<dbReference type="FunFam" id="1.20.58.60:FF:000010">
    <property type="entry name" value="plectin isoform X2"/>
    <property type="match status" value="1"/>
</dbReference>
<evidence type="ECO:0000256" key="5">
    <source>
        <dbReference type="ARBA" id="ARBA00022553"/>
    </source>
</evidence>
<dbReference type="GO" id="GO:0005737">
    <property type="term" value="C:cytoplasm"/>
    <property type="evidence" value="ECO:0007669"/>
    <property type="project" value="TreeGrafter"/>
</dbReference>
<dbReference type="PANTHER" id="PTHR23169:SF26">
    <property type="entry name" value="DESMOPLAKIN"/>
    <property type="match status" value="1"/>
</dbReference>
<evidence type="ECO:0000256" key="9">
    <source>
        <dbReference type="ARBA" id="ARBA00023136"/>
    </source>
</evidence>
<dbReference type="GO" id="GO:0005882">
    <property type="term" value="C:intermediate filament"/>
    <property type="evidence" value="ECO:0007669"/>
    <property type="project" value="TreeGrafter"/>
</dbReference>
<evidence type="ECO:0000256" key="3">
    <source>
        <dbReference type="ARBA" id="ARBA00009109"/>
    </source>
</evidence>
<reference evidence="13" key="1">
    <citation type="submission" date="2021-04" db="EMBL/GenBank/DDBJ databases">
        <authorList>
            <consortium name="Wellcome Sanger Institute Data Sharing"/>
        </authorList>
    </citation>
    <scope>NUCLEOTIDE SEQUENCE [LARGE SCALE GENOMIC DNA]</scope>
</reference>
<protein>
    <recommendedName>
        <fullName evidence="15">Desmoplakin b</fullName>
    </recommendedName>
</protein>
<dbReference type="Gene3D" id="2.30.30.40">
    <property type="entry name" value="SH3 Domains"/>
    <property type="match status" value="1"/>
</dbReference>
<accession>A0A671W1L2</accession>
<comment type="similarity">
    <text evidence="3">Belongs to the plakin or cytolinker family.</text>
</comment>
<dbReference type="Proteomes" id="UP000472265">
    <property type="component" value="Chromosome 11"/>
</dbReference>
<evidence type="ECO:0000256" key="6">
    <source>
        <dbReference type="ARBA" id="ARBA00022737"/>
    </source>
</evidence>
<dbReference type="GO" id="GO:0005198">
    <property type="term" value="F:structural molecule activity"/>
    <property type="evidence" value="ECO:0007669"/>
    <property type="project" value="TreeGrafter"/>
</dbReference>
<dbReference type="GO" id="GO:0045104">
    <property type="term" value="P:intermediate filament cytoskeleton organization"/>
    <property type="evidence" value="ECO:0007669"/>
    <property type="project" value="InterPro"/>
</dbReference>
<dbReference type="GO" id="GO:0098609">
    <property type="term" value="P:cell-cell adhesion"/>
    <property type="evidence" value="ECO:0007669"/>
    <property type="project" value="TreeGrafter"/>
</dbReference>
<feature type="coiled-coil region" evidence="10">
    <location>
        <begin position="225"/>
        <end position="252"/>
    </location>
</feature>
<feature type="coiled-coil region" evidence="10">
    <location>
        <begin position="295"/>
        <end position="351"/>
    </location>
</feature>
<dbReference type="Pfam" id="PF21019">
    <property type="entry name" value="Spectrin_3"/>
    <property type="match status" value="1"/>
</dbReference>
<dbReference type="GO" id="GO:0043588">
    <property type="term" value="P:skin development"/>
    <property type="evidence" value="ECO:0007669"/>
    <property type="project" value="TreeGrafter"/>
</dbReference>
<dbReference type="InterPro" id="IPR035915">
    <property type="entry name" value="Plakin_repeat_sf"/>
</dbReference>
<evidence type="ECO:0000256" key="10">
    <source>
        <dbReference type="SAM" id="Coils"/>
    </source>
</evidence>
<gene>
    <name evidence="13" type="primary">LOC115591463</name>
</gene>
<feature type="domain" description="Desmoplakin spectrin-like" evidence="12">
    <location>
        <begin position="461"/>
        <end position="538"/>
    </location>
</feature>
<keyword evidence="4" id="KW-1003">Cell membrane</keyword>
<feature type="coiled-coil region" evidence="10">
    <location>
        <begin position="685"/>
        <end position="746"/>
    </location>
</feature>
<evidence type="ECO:0000256" key="2">
    <source>
        <dbReference type="ARBA" id="ARBA00004568"/>
    </source>
</evidence>
<sequence>MALSGSELICWFLFQKKKHHVAASVSVGMKIGDAERYMAMAKDTIEQLKSCAIDLRQMGQPNDNVLRGVHMAITGTMQRRRSTRGSGGGWEEPGRSFQDAMGWIAQQKRLIETASWGDDQAAIEQQLNNHQKFHSSIQRSHEMDRARDDLIKKGDKGNLHALDQEWDSLQKMSFGRTQQLQELQQIIQEMSKEIMWVNDREEEELMFDWGDKNIDQYIPKKQESYSKLMSALEVKEKDLNKLKAKVDTLLKNNHPASDKIEAYRDTLQTQWSWLLQITKCIDVHLKENAAYNQFFKEANETYSNLQKEHETVRKKFVCDKNTSLEDLLGVLRELEMEKEKIMENKRQVHHLVSRSKNIVRLKPRNPEEKSSSPIIVKALCDFRQDQKVILKGNEAILKDNGQRSKWDITGPGGLDMTVPSVCLIVPPPNPLSISLANKNEQYYEAILSIWNQLFINVKSLIAWQYCLLDIRHINSLTISMLSKMRPEEYRQIIKSLETHFEEFKVSCSGSQMFADEDKRTMENQFNGAQSHYEQLVVQLPTYNQVIKKEVMKGTKTEQVKRKVLLSSSSASSASSSSRSLSELHELRLRLEAIEGTLSQHIHICLGDNGVHDCGLKITELESVQHDIDSMREEYLRLRERILKELEGMSDSDKAQFLRSEVGVINQRLGSLESCSSAYLHRLRALRDLLESVARAEDIVKVHEARLTEKETTSLLPSEVEDYMLTLKNIKAELDQKRDVLASMEAELDKATHWNSQVGGPFHRCDMMLCKYGEHVGLLSDRWRRINGQIDTRLLDLQSYHPQLEHYKQTSASLFDWIDVTRKKQDTLQATKIDSIQTLIDHINNQKALNSEIKSKRGTVEMVLKDNEACVNSIKDYETDLASYTSGLESLLNIPIKRTMLKSPSMDLNQEATELQTRYLELLTLSGDYSKYLGELHKNMEELKIRNTRIDLLEEELRLLRDGIGDRDAKNKSLEEAVARYQLELSQSQDTLLSIEEVKQNAAAQCSATKESLDSTHSQLSDLNDQVTRLNYLLEEEKRKRRLAEERYTQQQEEYDSVLRKRQKELETVSWSKTEVEKSVASKDHEIEQLRRQLAAEAAKNKELQKEMSKTTVTMQSIQSQYNDIVMERDALMRKLQLLEKDKDRAQRLEEDLSHSKMTLESELRNKQHLLDDNERMKRDLGYWKDQYDSKQGLIRQYDSDKDRLEREKNSLKSEIERLMRELKELEEKHKNRLVGLQKELREVTVHRQTMETELKKAREPPALDVVIFDGVRKTVTADQLLDCGVLDKSTLSQLVKGQKTIPDVSADKKINLKGTGPIAGVVIEGKMSLSEAKKQMLLLEDIADLLLEAQAATGHIIDPRTNQKLTVEEACVRGVVDIMDRDKLLAAEAAAVGYKDPSVAKPLSVFEAIKKGLIDETTGLRLLQAQDSVGGILDPNLSVFLPKDTAIKRKLLDQNLCQDLNQSPKCYLDPDTENDVSYGALKKRCKTEPHTGLLLLPITERLDPSKLVFDGVRKPVTAKQLADCGVLDKPTLKDLEKGKKTVPEVSVDKNLNLKGTGPIAGVVVGSKGKMSLSEAKKQMLLPEESADLLLEAQAATGHIIDPRTNQKLTVEEAFARGVVDILDRDRLLAAEAAAVGYQDPSTAKPLSVFEAMKKGLIDGTNGLRLLQAQESVGGILDPNLSVFLPKDTAIKRNLLDENLSRALNQSPKCYLDPDTEKDASYGELKKRCKTEPHTGLLLLPITEKLDPSKLIFDGVRKPVSAKQLLDCGVLDKPTFNQLMKGEKTVPEVSTMPTDSADLL</sequence>
<keyword evidence="5" id="KW-0597">Phosphoprotein</keyword>
<evidence type="ECO:0000256" key="8">
    <source>
        <dbReference type="ARBA" id="ARBA00023054"/>
    </source>
</evidence>
<comment type="subcellular location">
    <subcellularLocation>
        <location evidence="2">Cell junction</location>
        <location evidence="2">Desmosome</location>
    </subcellularLocation>
    <subcellularLocation>
        <location evidence="1">Cell membrane</location>
    </subcellularLocation>
</comment>
<keyword evidence="6" id="KW-0677">Repeat</keyword>
<name>A0A671W1L2_SPAAU</name>
<dbReference type="SUPFAM" id="SSF46966">
    <property type="entry name" value="Spectrin repeat"/>
    <property type="match status" value="3"/>
</dbReference>
<dbReference type="InterPro" id="IPR001101">
    <property type="entry name" value="Plectin_repeat"/>
</dbReference>
<reference evidence="13" key="3">
    <citation type="submission" date="2025-09" db="UniProtKB">
        <authorList>
            <consortium name="Ensembl"/>
        </authorList>
    </citation>
    <scope>IDENTIFICATION</scope>
</reference>
<dbReference type="Pfam" id="PF18373">
    <property type="entry name" value="Spectrin_2"/>
    <property type="match status" value="1"/>
</dbReference>
<dbReference type="PANTHER" id="PTHR23169">
    <property type="entry name" value="ENVOPLAKIN"/>
    <property type="match status" value="1"/>
</dbReference>
<keyword evidence="8 10" id="KW-0175">Coiled coil</keyword>
<feature type="domain" description="Desmoplakin SH3" evidence="11">
    <location>
        <begin position="361"/>
        <end position="426"/>
    </location>
</feature>
<dbReference type="Gene3D" id="1.20.58.60">
    <property type="match status" value="3"/>
</dbReference>
<evidence type="ECO:0000313" key="13">
    <source>
        <dbReference type="Ensembl" id="ENSSAUP00010032715.1"/>
    </source>
</evidence>
<dbReference type="InterPro" id="IPR043197">
    <property type="entry name" value="Plakin"/>
</dbReference>
<proteinExistence type="inferred from homology"/>
<feature type="coiled-coil region" evidence="10">
    <location>
        <begin position="1019"/>
        <end position="1239"/>
    </location>
</feature>
<dbReference type="Pfam" id="PF17902">
    <property type="entry name" value="SH3_10"/>
    <property type="match status" value="1"/>
</dbReference>
<evidence type="ECO:0000313" key="14">
    <source>
        <dbReference type="Proteomes" id="UP000472265"/>
    </source>
</evidence>
<organism evidence="13 14">
    <name type="scientific">Sparus aurata</name>
    <name type="common">Gilthead sea bream</name>
    <dbReference type="NCBI Taxonomy" id="8175"/>
    <lineage>
        <taxon>Eukaryota</taxon>
        <taxon>Metazoa</taxon>
        <taxon>Chordata</taxon>
        <taxon>Craniata</taxon>
        <taxon>Vertebrata</taxon>
        <taxon>Euteleostomi</taxon>
        <taxon>Actinopterygii</taxon>
        <taxon>Neopterygii</taxon>
        <taxon>Teleostei</taxon>
        <taxon>Neoteleostei</taxon>
        <taxon>Acanthomorphata</taxon>
        <taxon>Eupercaria</taxon>
        <taxon>Spariformes</taxon>
        <taxon>Sparidae</taxon>
        <taxon>Sparus</taxon>
    </lineage>
</organism>
<dbReference type="GO" id="GO:0014704">
    <property type="term" value="C:intercalated disc"/>
    <property type="evidence" value="ECO:0007669"/>
    <property type="project" value="TreeGrafter"/>
</dbReference>
<dbReference type="SMART" id="SM00250">
    <property type="entry name" value="PLEC"/>
    <property type="match status" value="8"/>
</dbReference>
<dbReference type="GeneTree" id="ENSGT00940000154843"/>
<dbReference type="GO" id="GO:0042060">
    <property type="term" value="P:wound healing"/>
    <property type="evidence" value="ECO:0007669"/>
    <property type="project" value="TreeGrafter"/>
</dbReference>
<dbReference type="GO" id="GO:0030057">
    <property type="term" value="C:desmosome"/>
    <property type="evidence" value="ECO:0007669"/>
    <property type="project" value="UniProtKB-SubCell"/>
</dbReference>
<dbReference type="InterPro" id="IPR041573">
    <property type="entry name" value="Desmoplakin_Spectrin-like"/>
</dbReference>
<dbReference type="Ensembl" id="ENSSAUT00010034445.1">
    <property type="protein sequence ID" value="ENSSAUP00010032715.1"/>
    <property type="gene ID" value="ENSSAUG00010013153.1"/>
</dbReference>
<evidence type="ECO:0000259" key="11">
    <source>
        <dbReference type="Pfam" id="PF17902"/>
    </source>
</evidence>
<dbReference type="InterPro" id="IPR041615">
    <property type="entry name" value="Desmoplakin_SH3"/>
</dbReference>
<keyword evidence="7" id="KW-0965">Cell junction</keyword>